<organism evidence="1 2">
    <name type="scientific">bacterium (Candidatus Gribaldobacteria) CG07_land_8_20_14_0_80_33_18</name>
    <dbReference type="NCBI Taxonomy" id="2014272"/>
    <lineage>
        <taxon>Bacteria</taxon>
        <taxon>Candidatus Gribaldobacteria</taxon>
    </lineage>
</organism>
<gene>
    <name evidence="1" type="ORF">COS93_02000</name>
</gene>
<proteinExistence type="predicted"/>
<evidence type="ECO:0000313" key="1">
    <source>
        <dbReference type="EMBL" id="PIU46676.1"/>
    </source>
</evidence>
<reference evidence="2" key="1">
    <citation type="submission" date="2017-09" db="EMBL/GenBank/DDBJ databases">
        <title>Depth-based differentiation of microbial function through sediment-hosted aquifers and enrichment of novel symbionts in the deep terrestrial subsurface.</title>
        <authorList>
            <person name="Probst A.J."/>
            <person name="Ladd B."/>
            <person name="Jarett J.K."/>
            <person name="Geller-Mcgrath D.E."/>
            <person name="Sieber C.M.K."/>
            <person name="Emerson J.B."/>
            <person name="Anantharaman K."/>
            <person name="Thomas B.C."/>
            <person name="Malmstrom R."/>
            <person name="Stieglmeier M."/>
            <person name="Klingl A."/>
            <person name="Woyke T."/>
            <person name="Ryan C.M."/>
            <person name="Banfield J.F."/>
        </authorList>
    </citation>
    <scope>NUCLEOTIDE SEQUENCE [LARGE SCALE GENOMIC DNA]</scope>
</reference>
<dbReference type="EMBL" id="PEWP01000037">
    <property type="protein sequence ID" value="PIU46676.1"/>
    <property type="molecule type" value="Genomic_DNA"/>
</dbReference>
<dbReference type="AlphaFoldDB" id="A0A2M6Z2S0"/>
<comment type="caution">
    <text evidence="1">The sequence shown here is derived from an EMBL/GenBank/DDBJ whole genome shotgun (WGS) entry which is preliminary data.</text>
</comment>
<dbReference type="Proteomes" id="UP000228777">
    <property type="component" value="Unassembled WGS sequence"/>
</dbReference>
<protein>
    <submittedName>
        <fullName evidence="1">Uncharacterized protein</fullName>
    </submittedName>
</protein>
<evidence type="ECO:0000313" key="2">
    <source>
        <dbReference type="Proteomes" id="UP000228777"/>
    </source>
</evidence>
<accession>A0A2M6Z2S0</accession>
<sequence>MKKKLIAIIGIFLLGLFLGWRILPPRKNNKPQQLRTVEEKESQSQSLKKIEIEKKVEGKISLPQIRKIKTIIYYE</sequence>
<name>A0A2M6Z2S0_9BACT</name>